<organism evidence="3 4">
    <name type="scientific">Pseudarthrobacter defluvii</name>
    <dbReference type="NCBI Taxonomy" id="410837"/>
    <lineage>
        <taxon>Bacteria</taxon>
        <taxon>Bacillati</taxon>
        <taxon>Actinomycetota</taxon>
        <taxon>Actinomycetes</taxon>
        <taxon>Micrococcales</taxon>
        <taxon>Micrococcaceae</taxon>
        <taxon>Pseudarthrobacter</taxon>
    </lineage>
</organism>
<feature type="domain" description="Integrase catalytic" evidence="2">
    <location>
        <begin position="151"/>
        <end position="324"/>
    </location>
</feature>
<dbReference type="InterPro" id="IPR047656">
    <property type="entry name" value="IS481-like_transpos"/>
</dbReference>
<name>A0ABT9UJ69_9MICC</name>
<dbReference type="InterPro" id="IPR024967">
    <property type="entry name" value="DNA-bd_IS481-type"/>
</dbReference>
<gene>
    <name evidence="3" type="ORF">J2T22_002220</name>
</gene>
<accession>A0ABT9UJ69</accession>
<evidence type="ECO:0000259" key="2">
    <source>
        <dbReference type="PROSITE" id="PS50994"/>
    </source>
</evidence>
<dbReference type="Proteomes" id="UP001226389">
    <property type="component" value="Unassembled WGS sequence"/>
</dbReference>
<evidence type="ECO:0000256" key="1">
    <source>
        <dbReference type="SAM" id="MobiDB-lite"/>
    </source>
</evidence>
<protein>
    <submittedName>
        <fullName evidence="3">Transposase InsO family protein</fullName>
    </submittedName>
</protein>
<dbReference type="InterPro" id="IPR012337">
    <property type="entry name" value="RNaseH-like_sf"/>
</dbReference>
<dbReference type="RefSeq" id="WP_307490383.1">
    <property type="nucleotide sequence ID" value="NZ_JAUSSY010000007.1"/>
</dbReference>
<dbReference type="InterPro" id="IPR001584">
    <property type="entry name" value="Integrase_cat-core"/>
</dbReference>
<dbReference type="EMBL" id="JAUSSY010000007">
    <property type="protein sequence ID" value="MDQ0119033.1"/>
    <property type="molecule type" value="Genomic_DNA"/>
</dbReference>
<keyword evidence="4" id="KW-1185">Reference proteome</keyword>
<dbReference type="PANTHER" id="PTHR35004:SF6">
    <property type="entry name" value="TRANSPOSASE"/>
    <property type="match status" value="1"/>
</dbReference>
<dbReference type="PANTHER" id="PTHR35004">
    <property type="entry name" value="TRANSPOSASE RV3428C-RELATED"/>
    <property type="match status" value="1"/>
</dbReference>
<dbReference type="InterPro" id="IPR036397">
    <property type="entry name" value="RNaseH_sf"/>
</dbReference>
<dbReference type="Gene3D" id="3.30.420.10">
    <property type="entry name" value="Ribonuclease H-like superfamily/Ribonuclease H"/>
    <property type="match status" value="1"/>
</dbReference>
<dbReference type="SUPFAM" id="SSF46689">
    <property type="entry name" value="Homeodomain-like"/>
    <property type="match status" value="1"/>
</dbReference>
<feature type="region of interest" description="Disordered" evidence="1">
    <location>
        <begin position="306"/>
        <end position="325"/>
    </location>
</feature>
<dbReference type="Pfam" id="PF13683">
    <property type="entry name" value="rve_3"/>
    <property type="match status" value="1"/>
</dbReference>
<evidence type="ECO:0000313" key="4">
    <source>
        <dbReference type="Proteomes" id="UP001226389"/>
    </source>
</evidence>
<dbReference type="Pfam" id="PF13011">
    <property type="entry name" value="LZ_Tnp_IS481"/>
    <property type="match status" value="1"/>
</dbReference>
<dbReference type="InterPro" id="IPR009057">
    <property type="entry name" value="Homeodomain-like_sf"/>
</dbReference>
<evidence type="ECO:0000313" key="3">
    <source>
        <dbReference type="EMBL" id="MDQ0119033.1"/>
    </source>
</evidence>
<dbReference type="PROSITE" id="PS50994">
    <property type="entry name" value="INTEGRASE"/>
    <property type="match status" value="1"/>
</dbReference>
<dbReference type="NCBIfam" id="NF033577">
    <property type="entry name" value="transpos_IS481"/>
    <property type="match status" value="1"/>
</dbReference>
<comment type="caution">
    <text evidence="3">The sequence shown here is derived from an EMBL/GenBank/DDBJ whole genome shotgun (WGS) entry which is preliminary data.</text>
</comment>
<dbReference type="SUPFAM" id="SSF53098">
    <property type="entry name" value="Ribonuclease H-like"/>
    <property type="match status" value="1"/>
</dbReference>
<reference evidence="3 4" key="1">
    <citation type="submission" date="2023-07" db="EMBL/GenBank/DDBJ databases">
        <title>Sorghum-associated microbial communities from plants grown in Nebraska, USA.</title>
        <authorList>
            <person name="Schachtman D."/>
        </authorList>
    </citation>
    <scope>NUCLEOTIDE SEQUENCE [LARGE SCALE GENOMIC DNA]</scope>
    <source>
        <strain evidence="3 4">DS994</strain>
    </source>
</reference>
<sequence length="325" mass="36410">MSHRNARLTRNGRRILVERVLAGRPVAHVAKEMGVSRTCAHRWLSRYRTHGWDGLEDRSSRPRSCPHATSAEVVADVLIQRVEYPEGPLDLALRCGTSARTVSRILARAGMPRLWDLDPVTGQRIRASQATDRRYERDAPGDMIHIDVKKLGRIPDGGGWRADPSQSAANHRKSHQRMGFDYVHVAVDDYTRFAYAEVLPDEKGPTCAGFLTRAAAAMAANGGAPVKRVMTDNAFAYRLSRDFQDALAALGAKHILIKPRHPWQNGKAERFNRTLQEGWAYRQPFTSNQARTDALQPWLNFYNNHRPHGSLGGKPPISRCNQPTG</sequence>
<proteinExistence type="predicted"/>